<keyword evidence="1" id="KW-1133">Transmembrane helix</keyword>
<sequence>MLTRKAHSRSPKPGTRRARPLRAMVSVATALLVVASMLIPTTAAFAFEPAAVRNEKTANAAVVGPGDSFNWSIEVGCSVLTDECVNAVLTDEIPAEFILPDASEILLTPSLGESERTITVSGQTVRVEFSQDLLSPAGQKGLTNITVTVTIPVTVRSDLDYTPTPLTVVNTSTMVAENAPVLTDSASVQIIVPQELATQPTKSFLPSSNIAVAGLGTQLTLGGTNTSNASVSSLTIQDPVNPETAGNIFRTALELKTLDSVTWPAGATSAVVSLWDASLATPAWVDAPSVSSGNALAFPSGVVPANAGGVRIAFFSGASADIPRAAGANFVVNLENRVGISAATYPNTAQSIVTRDALSANKPVTASYVVTAATSAVSAGKTISPDRMSTVTFGANDLTQSTVTLTGGNAGSIPLTSLTISEPSDPTLTDSTNPLASAHIGGGLLFSGFTGGVVWPAGATAATITYYFDDGTSSAALPATAPGLPASGSPLRVTGFSVTFTGTMAQGVSATVPFTITANPEQVSPNRSVTYTNQIKVTAVDSYSQNVGPKYATDTVIVLADQVNLKTSKSLSRGSLRAAPGQSTTVTLKTDVLAYPNSTRALNHIEMIDPATETGLSDWYKHFNATRFVVTPVPGDATLTVSYRNFAGDYFEIPSLTDIGPGTEPTLEIPESLRNDIYGLKLDWSSTTGFQPDQTLVANIEYALRATLRDTVTPLPNAAATVENCSASSGFSGEGLAALTSNNAVSSPCPEVILVPYDSAGSGGSTNLLEKDFIRTNNLSDQGPMVTSNNERTRARLSWSTDGYTGVEAMVVYDGAVDSEGNPDPEAWTKGTYDAFNLHQIPQISANDPFMLYDKVAVEFFSRTAPAATPWVSIPGYCTLAARCDGGAAPTRTLTSAQQADFVAVRFTFTEGTNRPGLAPAPGTGVADSIGNNRKIDLIFQMRDSLRSDATSPVVDGYRYNADVISGRSVIRNDAHSEATLVAGGPLTDRASDTLRLLDVALAVSATKTWTGGPIPIPDPDSSVTVQPTSRVTLTGTNQTAARVDSLTISEPNMSGGGASYAPFEEWNLTRFQTITNPTGATGLTVTVVKSTGVNLTVTGSDLTAVSNTVRGWTATQLADATAFTFVYTGQINAINGRATIVFDLGLRPTKRSEGGAVVAGTIRNSTRATVADSRWDTASPVTDPTFSDQTLAALDQAEIELIASNIGVRTQKTFSPNFEVEPNRQNNVLLTLNATPEGSERVESLTITDDRATFWNAFNFTGVPANRPVLQAFSPTSSLSATVIQVEACVGRTWTESAIDSASASRCIDQEGSWVGAGTWKTQAQVQAGFLPPGVSANQVEGLRFTIKRLDNSQWENPQAPTISIPILVQRRTDLRTGGPVLTNLPGNDASPGETVPGTTTNSLSADVLGIWGKTATASNVADYQYRYANTGVEVHKRPAGVKAPGRVFDYTLRVTNTGNWPILNPVITDYLPSDATGAQLIFDPDKPWTYKYALTGAAPAPANGTPLPSGTSGPNVDVTADSFGPTEIQFTFPSGSVLEVGQSYLITIPMMFRPGVVNDANVTNRFGITGDRAFDICKAPAGFTADYDEPSGECSTGTMVRPSEQAALRALMTVKANLDTDFPIDQGFTGGTNAECAAAQSSAGFSSLPCVPLTLPGQEQTWRLTAQNTGTTTMPRLVLSTRLPDVSDQTILDNFVRDSRWSAGFADKITANLGASEADMRVYYTTAELPCKAVLQNPSNPNVCGNDPATGWALWTAGGLDDPTAVTGLQFVIDFPNTQLFKPADIVTIDIVTRTAALSATPGANTRANNSLSASAITRTGVTDTRVTALDYSVVSVALATGGLRLQKEITGDAASFIPNGQTFEGTLVCTSLTETLERDFTMTLDTTTVPATVPDIVFTDLPGGAECTVTETRASGQSSYTATTVTIDPRIDDPESFPAVTLTNDYELAGLTVSKTVTTTAPVIPTEYEFTVSCTFLGVTVPLAAADASFTLDDTQSRTITGIPVNSDCVVTETDPKDADAIIMTASTDSTHPGSSVAVDNTARTATFTRLSPNSVGDVVTNTTNADNRFDAPAALIVTKKLLGEGSAQFGENKTFTVAVLCTFGATTQFDDSVLLNAGNAWQAVLEDIIAGSECTFTESSLQGADAVVITPNDGSDTTVGELTVPAPTVDVPSPIANIDVTNWYLTGSVEVTKTFAGDAGAIDKFARTPVPAIEFEFSLSCMRDGEGVEIPGGATRTVTASSPVADYTGLASGAECALTETRTGGASITRILDVNSAEIVDGEFVVTVDDTVLSVDDQVQSPLSVENTYRFAEVAATKRVIDAGNAGTRAIGPFELTLTCTLGGRDIGAAEDAAQPISNGETATWTELAEGADCTIVETDTGGATETATTVMAADRSAGPSIAGASVTLIPLRWTGAEAPNAITFTNSYRLAYTGSSSESASLVLVPLGLILVGGLFLGFALLKRRRHRETESAE</sequence>
<evidence type="ECO:0000313" key="3">
    <source>
        <dbReference type="EMBL" id="TQO19443.1"/>
    </source>
</evidence>
<dbReference type="EMBL" id="VFRA01000001">
    <property type="protein sequence ID" value="TQO19443.1"/>
    <property type="molecule type" value="Genomic_DNA"/>
</dbReference>
<keyword evidence="4" id="KW-1185">Reference proteome</keyword>
<comment type="caution">
    <text evidence="3">The sequence shown here is derived from an EMBL/GenBank/DDBJ whole genome shotgun (WGS) entry which is preliminary data.</text>
</comment>
<protein>
    <recommendedName>
        <fullName evidence="2">DUF5979 domain-containing protein</fullName>
    </recommendedName>
</protein>
<dbReference type="Pfam" id="PF19407">
    <property type="entry name" value="DUF5979"/>
    <property type="match status" value="5"/>
</dbReference>
<gene>
    <name evidence="3" type="ORF">FB472_0995</name>
</gene>
<dbReference type="Gene3D" id="2.60.40.740">
    <property type="match status" value="1"/>
</dbReference>
<evidence type="ECO:0000256" key="1">
    <source>
        <dbReference type="SAM" id="Phobius"/>
    </source>
</evidence>
<reference evidence="3 4" key="1">
    <citation type="submission" date="2019-06" db="EMBL/GenBank/DDBJ databases">
        <title>Sequencing the genomes of 1000 actinobacteria strains.</title>
        <authorList>
            <person name="Klenk H.-P."/>
        </authorList>
    </citation>
    <scope>NUCLEOTIDE SEQUENCE [LARGE SCALE GENOMIC DNA]</scope>
    <source>
        <strain evidence="3 4">DSM 21947</strain>
    </source>
</reference>
<dbReference type="Gene3D" id="2.60.40.1140">
    <property type="entry name" value="Collagen-binding surface protein Cna, B-type domain"/>
    <property type="match status" value="1"/>
</dbReference>
<dbReference type="OrthoDB" id="3751233at2"/>
<keyword evidence="1" id="KW-0812">Transmembrane</keyword>
<feature type="domain" description="DUF5979" evidence="2">
    <location>
        <begin position="2193"/>
        <end position="2313"/>
    </location>
</feature>
<organism evidence="3 4">
    <name type="scientific">Rhodoglobus vestalii</name>
    <dbReference type="NCBI Taxonomy" id="193384"/>
    <lineage>
        <taxon>Bacteria</taxon>
        <taxon>Bacillati</taxon>
        <taxon>Actinomycetota</taxon>
        <taxon>Actinomycetes</taxon>
        <taxon>Micrococcales</taxon>
        <taxon>Microbacteriaceae</taxon>
        <taxon>Rhodoglobus</taxon>
    </lineage>
</organism>
<proteinExistence type="predicted"/>
<evidence type="ECO:0000259" key="2">
    <source>
        <dbReference type="Pfam" id="PF19407"/>
    </source>
</evidence>
<dbReference type="InterPro" id="IPR046022">
    <property type="entry name" value="DUF5979"/>
</dbReference>
<feature type="domain" description="DUF5979" evidence="2">
    <location>
        <begin position="1846"/>
        <end position="1950"/>
    </location>
</feature>
<feature type="transmembrane region" description="Helical" evidence="1">
    <location>
        <begin position="2447"/>
        <end position="2467"/>
    </location>
</feature>
<evidence type="ECO:0000313" key="4">
    <source>
        <dbReference type="Proteomes" id="UP000316560"/>
    </source>
</evidence>
<accession>A0A8H2K606</accession>
<feature type="domain" description="DUF5979" evidence="2">
    <location>
        <begin position="2080"/>
        <end position="2188"/>
    </location>
</feature>
<feature type="domain" description="DUF5979" evidence="2">
    <location>
        <begin position="1954"/>
        <end position="2052"/>
    </location>
</feature>
<name>A0A8H2K606_9MICO</name>
<keyword evidence="1" id="KW-0472">Membrane</keyword>
<dbReference type="Proteomes" id="UP000316560">
    <property type="component" value="Unassembled WGS sequence"/>
</dbReference>
<feature type="domain" description="DUF5979" evidence="2">
    <location>
        <begin position="2321"/>
        <end position="2433"/>
    </location>
</feature>